<dbReference type="OrthoDB" id="20872at2759"/>
<feature type="non-terminal residue" evidence="1">
    <location>
        <position position="49"/>
    </location>
</feature>
<evidence type="ECO:0000313" key="2">
    <source>
        <dbReference type="Proteomes" id="UP000186817"/>
    </source>
</evidence>
<gene>
    <name evidence="1" type="ORF">AK812_SmicGene34694</name>
</gene>
<evidence type="ECO:0000313" key="1">
    <source>
        <dbReference type="EMBL" id="OLP84420.1"/>
    </source>
</evidence>
<evidence type="ECO:0008006" key="3">
    <source>
        <dbReference type="Google" id="ProtNLM"/>
    </source>
</evidence>
<protein>
    <recommendedName>
        <fullName evidence="3">Ankyrin repeat domain-containing protein</fullName>
    </recommendedName>
</protein>
<reference evidence="1 2" key="1">
    <citation type="submission" date="2016-02" db="EMBL/GenBank/DDBJ databases">
        <title>Genome analysis of coral dinoflagellate symbionts highlights evolutionary adaptations to a symbiotic lifestyle.</title>
        <authorList>
            <person name="Aranda M."/>
            <person name="Li Y."/>
            <person name="Liew Y.J."/>
            <person name="Baumgarten S."/>
            <person name="Simakov O."/>
            <person name="Wilson M."/>
            <person name="Piel J."/>
            <person name="Ashoor H."/>
            <person name="Bougouffa S."/>
            <person name="Bajic V.B."/>
            <person name="Ryu T."/>
            <person name="Ravasi T."/>
            <person name="Bayer T."/>
            <person name="Micklem G."/>
            <person name="Kim H."/>
            <person name="Bhak J."/>
            <person name="Lajeunesse T.C."/>
            <person name="Voolstra C.R."/>
        </authorList>
    </citation>
    <scope>NUCLEOTIDE SEQUENCE [LARGE SCALE GENOMIC DNA]</scope>
    <source>
        <strain evidence="1 2">CCMP2467</strain>
    </source>
</reference>
<dbReference type="EMBL" id="LSRX01001043">
    <property type="protein sequence ID" value="OLP84420.1"/>
    <property type="molecule type" value="Genomic_DNA"/>
</dbReference>
<organism evidence="1 2">
    <name type="scientific">Symbiodinium microadriaticum</name>
    <name type="common">Dinoflagellate</name>
    <name type="synonym">Zooxanthella microadriatica</name>
    <dbReference type="NCBI Taxonomy" id="2951"/>
    <lineage>
        <taxon>Eukaryota</taxon>
        <taxon>Sar</taxon>
        <taxon>Alveolata</taxon>
        <taxon>Dinophyceae</taxon>
        <taxon>Suessiales</taxon>
        <taxon>Symbiodiniaceae</taxon>
        <taxon>Symbiodinium</taxon>
    </lineage>
</organism>
<keyword evidence="2" id="KW-1185">Reference proteome</keyword>
<sequence length="49" mass="4910">MHPGLEACRAGDASALKAELALGSFDAASTLDRFGGSGLHWAASGGHLE</sequence>
<dbReference type="Proteomes" id="UP000186817">
    <property type="component" value="Unassembled WGS sequence"/>
</dbReference>
<dbReference type="AlphaFoldDB" id="A0A1Q9CNC0"/>
<proteinExistence type="predicted"/>
<accession>A0A1Q9CNC0</accession>
<name>A0A1Q9CNC0_SYMMI</name>
<comment type="caution">
    <text evidence="1">The sequence shown here is derived from an EMBL/GenBank/DDBJ whole genome shotgun (WGS) entry which is preliminary data.</text>
</comment>